<evidence type="ECO:0000256" key="1">
    <source>
        <dbReference type="ARBA" id="ARBA00022723"/>
    </source>
</evidence>
<dbReference type="GO" id="GO:0005509">
    <property type="term" value="F:calcium ion binding"/>
    <property type="evidence" value="ECO:0007669"/>
    <property type="project" value="InterPro"/>
</dbReference>
<evidence type="ECO:0000256" key="2">
    <source>
        <dbReference type="ARBA" id="ARBA00022737"/>
    </source>
</evidence>
<dbReference type="FunFam" id="1.10.238.10:FF:000035">
    <property type="entry name" value="Calcium and integrin-binding family member 2"/>
    <property type="match status" value="1"/>
</dbReference>
<dbReference type="Pfam" id="PF13499">
    <property type="entry name" value="EF-hand_7"/>
    <property type="match status" value="1"/>
</dbReference>
<comment type="caution">
    <text evidence="6">The sequence shown here is derived from an EMBL/GenBank/DDBJ whole genome shotgun (WGS) entry which is preliminary data.</text>
</comment>
<dbReference type="Gene3D" id="1.10.238.10">
    <property type="entry name" value="EF-hand"/>
    <property type="match status" value="2"/>
</dbReference>
<dbReference type="PROSITE" id="PS50222">
    <property type="entry name" value="EF_HAND_2"/>
    <property type="match status" value="1"/>
</dbReference>
<dbReference type="GO" id="GO:0000287">
    <property type="term" value="F:magnesium ion binding"/>
    <property type="evidence" value="ECO:0007669"/>
    <property type="project" value="TreeGrafter"/>
</dbReference>
<dbReference type="SUPFAM" id="SSF47473">
    <property type="entry name" value="EF-hand"/>
    <property type="match status" value="1"/>
</dbReference>
<evidence type="ECO:0000259" key="5">
    <source>
        <dbReference type="PROSITE" id="PS50222"/>
    </source>
</evidence>
<evidence type="ECO:0000256" key="3">
    <source>
        <dbReference type="ARBA" id="ARBA00022837"/>
    </source>
</evidence>
<dbReference type="OrthoDB" id="114727at2759"/>
<keyword evidence="3" id="KW-0106">Calcium</keyword>
<organism evidence="6 7">
    <name type="scientific">Brachionus calyciflorus</name>
    <dbReference type="NCBI Taxonomy" id="104777"/>
    <lineage>
        <taxon>Eukaryota</taxon>
        <taxon>Metazoa</taxon>
        <taxon>Spiralia</taxon>
        <taxon>Gnathifera</taxon>
        <taxon>Rotifera</taxon>
        <taxon>Eurotatoria</taxon>
        <taxon>Monogononta</taxon>
        <taxon>Pseudotrocha</taxon>
        <taxon>Ploima</taxon>
        <taxon>Brachionidae</taxon>
        <taxon>Brachionus</taxon>
    </lineage>
</organism>
<feature type="domain" description="EF-hand" evidence="5">
    <location>
        <begin position="145"/>
        <end position="180"/>
    </location>
</feature>
<sequence>MGSTNSVFTPEEKKIYKELTFLNSNEIENCFKAFSRIVDPEDRLSYDQIKKSKIDYQKFKKSLEFKENPFKDRIFKVFSKSRSKMTFEDYLDMMSVFSESCPSEIKVDYAFKIYAFSDSDHLEKEDLRKLITRLIGPQNQMSVEQIDEIIDKILSEADFSKDQTISLMEFSHIVSKSIDFEKTFSIRVQ</sequence>
<dbReference type="PANTHER" id="PTHR45791">
    <property type="entry name" value="CALCIUM AND INTEGRIN BINDING FAMILY MEMBER 2"/>
    <property type="match status" value="1"/>
</dbReference>
<dbReference type="AlphaFoldDB" id="A0A813Q0M2"/>
<dbReference type="EMBL" id="CAJNOC010000423">
    <property type="protein sequence ID" value="CAF0759824.1"/>
    <property type="molecule type" value="Genomic_DNA"/>
</dbReference>
<keyword evidence="1" id="KW-0479">Metal-binding</keyword>
<dbReference type="InterPro" id="IPR002048">
    <property type="entry name" value="EF_hand_dom"/>
</dbReference>
<keyword evidence="4" id="KW-0460">Magnesium</keyword>
<dbReference type="PANTHER" id="PTHR45791:SF1">
    <property type="entry name" value="CALCIUM AND INTEGRIN BINDING FAMILY MEMBER 1"/>
    <property type="match status" value="1"/>
</dbReference>
<dbReference type="InterPro" id="IPR011992">
    <property type="entry name" value="EF-hand-dom_pair"/>
</dbReference>
<keyword evidence="2" id="KW-0677">Repeat</keyword>
<gene>
    <name evidence="6" type="ORF">OXX778_LOCUS4369</name>
</gene>
<dbReference type="PROSITE" id="PS00018">
    <property type="entry name" value="EF_HAND_1"/>
    <property type="match status" value="1"/>
</dbReference>
<dbReference type="InterPro" id="IPR051433">
    <property type="entry name" value="CIBP"/>
</dbReference>
<evidence type="ECO:0000313" key="7">
    <source>
        <dbReference type="Proteomes" id="UP000663879"/>
    </source>
</evidence>
<evidence type="ECO:0000256" key="4">
    <source>
        <dbReference type="ARBA" id="ARBA00022842"/>
    </source>
</evidence>
<reference evidence="6" key="1">
    <citation type="submission" date="2021-02" db="EMBL/GenBank/DDBJ databases">
        <authorList>
            <person name="Nowell W R."/>
        </authorList>
    </citation>
    <scope>NUCLEOTIDE SEQUENCE</scope>
    <source>
        <strain evidence="6">Ploen Becks lab</strain>
    </source>
</reference>
<proteinExistence type="predicted"/>
<accession>A0A813Q0M2</accession>
<dbReference type="Proteomes" id="UP000663879">
    <property type="component" value="Unassembled WGS sequence"/>
</dbReference>
<name>A0A813Q0M2_9BILA</name>
<keyword evidence="7" id="KW-1185">Reference proteome</keyword>
<protein>
    <recommendedName>
        <fullName evidence="5">EF-hand domain-containing protein</fullName>
    </recommendedName>
</protein>
<evidence type="ECO:0000313" key="6">
    <source>
        <dbReference type="EMBL" id="CAF0759824.1"/>
    </source>
</evidence>
<dbReference type="InterPro" id="IPR018247">
    <property type="entry name" value="EF_Hand_1_Ca_BS"/>
</dbReference>